<keyword evidence="5" id="KW-0547">Nucleotide-binding</keyword>
<keyword evidence="3" id="KW-0597">Phosphoprotein</keyword>
<comment type="catalytic activity">
    <reaction evidence="1">
        <text>ATP + protein L-histidine = ADP + protein N-phospho-L-histidine.</text>
        <dbReference type="EC" id="2.7.13.3"/>
    </reaction>
</comment>
<dbReference type="GO" id="GO:0005524">
    <property type="term" value="F:ATP binding"/>
    <property type="evidence" value="ECO:0007669"/>
    <property type="project" value="UniProtKB-KW"/>
</dbReference>
<dbReference type="Proteomes" id="UP000433577">
    <property type="component" value="Chromosome 2"/>
</dbReference>
<dbReference type="KEGG" id="pacs:FAZ98_17670"/>
<dbReference type="Pfam" id="PF14417">
    <property type="entry name" value="MEDS"/>
    <property type="match status" value="1"/>
</dbReference>
<reference evidence="10 11" key="1">
    <citation type="submission" date="2019-12" db="EMBL/GenBank/DDBJ databases">
        <title>Paraburkholderia acidiphila 7Q-K02 sp. nov and Paraburkholderia acidisoli DHF22 sp. nov., two strains isolated from forest soil.</title>
        <authorList>
            <person name="Gao Z."/>
            <person name="Qiu L."/>
        </authorList>
    </citation>
    <scope>NUCLEOTIDE SEQUENCE [LARGE SCALE GENOMIC DNA]</scope>
    <source>
        <strain evidence="10 11">DHF22</strain>
    </source>
</reference>
<keyword evidence="4" id="KW-0808">Transferase</keyword>
<dbReference type="Pfam" id="PF00512">
    <property type="entry name" value="HisKA"/>
    <property type="match status" value="1"/>
</dbReference>
<dbReference type="Gene3D" id="3.30.565.10">
    <property type="entry name" value="Histidine kinase-like ATPase, C-terminal domain"/>
    <property type="match status" value="1"/>
</dbReference>
<evidence type="ECO:0000259" key="9">
    <source>
        <dbReference type="PROSITE" id="PS50109"/>
    </source>
</evidence>
<dbReference type="CDD" id="cd00082">
    <property type="entry name" value="HisKA"/>
    <property type="match status" value="1"/>
</dbReference>
<dbReference type="GO" id="GO:0000156">
    <property type="term" value="F:phosphorelay response regulator activity"/>
    <property type="evidence" value="ECO:0007669"/>
    <property type="project" value="TreeGrafter"/>
</dbReference>
<dbReference type="InterPro" id="IPR050351">
    <property type="entry name" value="BphY/WalK/GraS-like"/>
</dbReference>
<feature type="domain" description="Histidine kinase" evidence="9">
    <location>
        <begin position="385"/>
        <end position="595"/>
    </location>
</feature>
<dbReference type="PROSITE" id="PS50109">
    <property type="entry name" value="HIS_KIN"/>
    <property type="match status" value="1"/>
</dbReference>
<dbReference type="SMART" id="SM00065">
    <property type="entry name" value="GAF"/>
    <property type="match status" value="1"/>
</dbReference>
<dbReference type="Pfam" id="PF01590">
    <property type="entry name" value="GAF"/>
    <property type="match status" value="1"/>
</dbReference>
<dbReference type="GO" id="GO:0000155">
    <property type="term" value="F:phosphorelay sensor kinase activity"/>
    <property type="evidence" value="ECO:0007669"/>
    <property type="project" value="InterPro"/>
</dbReference>
<dbReference type="EMBL" id="CP046914">
    <property type="protein sequence ID" value="QGZ63602.1"/>
    <property type="molecule type" value="Genomic_DNA"/>
</dbReference>
<dbReference type="PANTHER" id="PTHR42878">
    <property type="entry name" value="TWO-COMPONENT HISTIDINE KINASE"/>
    <property type="match status" value="1"/>
</dbReference>
<evidence type="ECO:0000313" key="11">
    <source>
        <dbReference type="Proteomes" id="UP000433577"/>
    </source>
</evidence>
<evidence type="ECO:0000256" key="3">
    <source>
        <dbReference type="ARBA" id="ARBA00022553"/>
    </source>
</evidence>
<dbReference type="RefSeq" id="WP_199272387.1">
    <property type="nucleotide sequence ID" value="NZ_CP046914.1"/>
</dbReference>
<dbReference type="InterPro" id="IPR036097">
    <property type="entry name" value="HisK_dim/P_sf"/>
</dbReference>
<dbReference type="GO" id="GO:0030295">
    <property type="term" value="F:protein kinase activator activity"/>
    <property type="evidence" value="ECO:0007669"/>
    <property type="project" value="TreeGrafter"/>
</dbReference>
<dbReference type="InterPro" id="IPR036890">
    <property type="entry name" value="HATPase_C_sf"/>
</dbReference>
<dbReference type="GO" id="GO:0007234">
    <property type="term" value="P:osmosensory signaling via phosphorelay pathway"/>
    <property type="evidence" value="ECO:0007669"/>
    <property type="project" value="TreeGrafter"/>
</dbReference>
<evidence type="ECO:0000256" key="5">
    <source>
        <dbReference type="ARBA" id="ARBA00022741"/>
    </source>
</evidence>
<evidence type="ECO:0000256" key="8">
    <source>
        <dbReference type="ARBA" id="ARBA00023012"/>
    </source>
</evidence>
<evidence type="ECO:0000256" key="1">
    <source>
        <dbReference type="ARBA" id="ARBA00000085"/>
    </source>
</evidence>
<dbReference type="PRINTS" id="PR00344">
    <property type="entry name" value="BCTRLSENSOR"/>
</dbReference>
<dbReference type="SMART" id="SM00388">
    <property type="entry name" value="HisKA"/>
    <property type="match status" value="1"/>
</dbReference>
<dbReference type="InterPro" id="IPR005467">
    <property type="entry name" value="His_kinase_dom"/>
</dbReference>
<dbReference type="CDD" id="cd00075">
    <property type="entry name" value="HATPase"/>
    <property type="match status" value="1"/>
</dbReference>
<dbReference type="SMART" id="SM00387">
    <property type="entry name" value="HATPase_c"/>
    <property type="match status" value="1"/>
</dbReference>
<proteinExistence type="predicted"/>
<dbReference type="SUPFAM" id="SSF55874">
    <property type="entry name" value="ATPase domain of HSP90 chaperone/DNA topoisomerase II/histidine kinase"/>
    <property type="match status" value="1"/>
</dbReference>
<name>A0A7Z2GKR2_9BURK</name>
<organism evidence="10 11">
    <name type="scientific">Paraburkholderia acidisoli</name>
    <dbReference type="NCBI Taxonomy" id="2571748"/>
    <lineage>
        <taxon>Bacteria</taxon>
        <taxon>Pseudomonadati</taxon>
        <taxon>Pseudomonadota</taxon>
        <taxon>Betaproteobacteria</taxon>
        <taxon>Burkholderiales</taxon>
        <taxon>Burkholderiaceae</taxon>
        <taxon>Paraburkholderia</taxon>
    </lineage>
</organism>
<dbReference type="SUPFAM" id="SSF55781">
    <property type="entry name" value="GAF domain-like"/>
    <property type="match status" value="1"/>
</dbReference>
<dbReference type="PANTHER" id="PTHR42878:SF7">
    <property type="entry name" value="SENSOR HISTIDINE KINASE GLRK"/>
    <property type="match status" value="1"/>
</dbReference>
<dbReference type="InterPro" id="IPR003018">
    <property type="entry name" value="GAF"/>
</dbReference>
<keyword evidence="7" id="KW-0067">ATP-binding</keyword>
<keyword evidence="6" id="KW-0418">Kinase</keyword>
<protein>
    <recommendedName>
        <fullName evidence="2">histidine kinase</fullName>
        <ecNumber evidence="2">2.7.13.3</ecNumber>
    </recommendedName>
</protein>
<dbReference type="InterPro" id="IPR003594">
    <property type="entry name" value="HATPase_dom"/>
</dbReference>
<accession>A0A7Z2GKR2</accession>
<evidence type="ECO:0000313" key="10">
    <source>
        <dbReference type="EMBL" id="QGZ63602.1"/>
    </source>
</evidence>
<evidence type="ECO:0000256" key="6">
    <source>
        <dbReference type="ARBA" id="ARBA00022777"/>
    </source>
</evidence>
<dbReference type="InterPro" id="IPR004358">
    <property type="entry name" value="Sig_transdc_His_kin-like_C"/>
</dbReference>
<dbReference type="Gene3D" id="1.10.287.130">
    <property type="match status" value="1"/>
</dbReference>
<gene>
    <name evidence="10" type="ORF">FAZ98_17670</name>
</gene>
<dbReference type="SUPFAM" id="SSF47384">
    <property type="entry name" value="Homodimeric domain of signal transducing histidine kinase"/>
    <property type="match status" value="1"/>
</dbReference>
<sequence>MHELFAQDHAPSGIAALPSLAWGSHLGQLYSSAEDLRDLLVPYFKAGLENHERCLWVTGEPFSAHEARAALRAVVPDLDTREQEGQIEIQDLLAFYDPNEPLQTEAIVAGLLQRESDALEAGYRGLRTNGNCAWVDKARWNGFLDYEAGVQDAMRGRRMICMCSYRHDTIDSGEVRDVLDHHHFVLRSRSASGTPHGTPRASALATPPAFEADIAALQAIDAVPTLLEVICQITGMGFAAVARVTSERWVCLAVRDEIGFGLQAGGELDVATTLCREVRETRSAVAIDHVAQSGAYHDHRAPARYGFQSYMSMPIFLRDGSFFGTLCALDPHPAKLDNATVRGLFRLFADLIAFHLEAGMRLAETELVLSEALAANRLQDQSMAVLGHDLRNPIAAISAGATLLRRSALNDRERAISEVIGRSAEHMATLIDVLSDVARMRLGNGITLRRTREGIEPALRQAVDELRLAHPGRRIDANFALAHSVEADPVYLARLLTNLVKNALSYGSQTEPVAIDIASTETRFTLAVANQGTPIPHDDIQRLFEPFTRGRASTDQRGLGLGLYIVAEIARAHGGTIDVTSTQKETCFRFSMPVV</sequence>
<evidence type="ECO:0000256" key="4">
    <source>
        <dbReference type="ARBA" id="ARBA00022679"/>
    </source>
</evidence>
<dbReference type="Pfam" id="PF02518">
    <property type="entry name" value="HATPase_c"/>
    <property type="match status" value="1"/>
</dbReference>
<dbReference type="Gene3D" id="3.30.450.40">
    <property type="match status" value="1"/>
</dbReference>
<keyword evidence="11" id="KW-1185">Reference proteome</keyword>
<dbReference type="InterPro" id="IPR003661">
    <property type="entry name" value="HisK_dim/P_dom"/>
</dbReference>
<dbReference type="AlphaFoldDB" id="A0A7Z2GKR2"/>
<evidence type="ECO:0000256" key="2">
    <source>
        <dbReference type="ARBA" id="ARBA00012438"/>
    </source>
</evidence>
<keyword evidence="8" id="KW-0902">Two-component regulatory system</keyword>
<dbReference type="InterPro" id="IPR029016">
    <property type="entry name" value="GAF-like_dom_sf"/>
</dbReference>
<evidence type="ECO:0000256" key="7">
    <source>
        <dbReference type="ARBA" id="ARBA00022840"/>
    </source>
</evidence>
<dbReference type="InterPro" id="IPR025847">
    <property type="entry name" value="MEDS_domain"/>
</dbReference>
<dbReference type="EC" id="2.7.13.3" evidence="2"/>